<proteinExistence type="predicted"/>
<evidence type="ECO:0000256" key="1">
    <source>
        <dbReference type="ARBA" id="ARBA00022801"/>
    </source>
</evidence>
<dbReference type="NCBIfam" id="NF033748">
    <property type="entry name" value="class_F_sortase"/>
    <property type="match status" value="1"/>
</dbReference>
<dbReference type="InterPro" id="IPR023365">
    <property type="entry name" value="Sortase_dom-sf"/>
</dbReference>
<gene>
    <name evidence="3" type="ORF">HNR30_007934</name>
</gene>
<dbReference type="InterPro" id="IPR005754">
    <property type="entry name" value="Sortase"/>
</dbReference>
<reference evidence="3 4" key="1">
    <citation type="submission" date="2020-07" db="EMBL/GenBank/DDBJ databases">
        <title>Genomic Encyclopedia of Type Strains, Phase IV (KMG-IV): sequencing the most valuable type-strain genomes for metagenomic binning, comparative biology and taxonomic classification.</title>
        <authorList>
            <person name="Goeker M."/>
        </authorList>
    </citation>
    <scope>NUCLEOTIDE SEQUENCE [LARGE SCALE GENOMIC DNA]</scope>
    <source>
        <strain evidence="3 4">DSM 45533</strain>
    </source>
</reference>
<dbReference type="SUPFAM" id="SSF63817">
    <property type="entry name" value="Sortase"/>
    <property type="match status" value="1"/>
</dbReference>
<evidence type="ECO:0000256" key="2">
    <source>
        <dbReference type="SAM" id="SignalP"/>
    </source>
</evidence>
<dbReference type="PROSITE" id="PS51257">
    <property type="entry name" value="PROKAR_LIPOPROTEIN"/>
    <property type="match status" value="1"/>
</dbReference>
<dbReference type="AlphaFoldDB" id="A0A7W0HUU4"/>
<keyword evidence="1" id="KW-0378">Hydrolase</keyword>
<dbReference type="Gene3D" id="2.40.260.10">
    <property type="entry name" value="Sortase"/>
    <property type="match status" value="1"/>
</dbReference>
<feature type="chain" id="PRO_5038918915" evidence="2">
    <location>
        <begin position="33"/>
        <end position="224"/>
    </location>
</feature>
<dbReference type="CDD" id="cd05829">
    <property type="entry name" value="Sortase_F"/>
    <property type="match status" value="1"/>
</dbReference>
<evidence type="ECO:0000313" key="4">
    <source>
        <dbReference type="Proteomes" id="UP000530928"/>
    </source>
</evidence>
<sequence length="224" mass="23719">MADAEARAARARAALALAGIALLLVATTACKAQDRATVGPLTLPATVKAGRWPQQVGETSRWARPVRVMVPRLKIDAPVTGVGSGEKGRLEAPPLGETNLVGWDRQSPVPGNPGAAVLVGHLDTKTGPAVFARLHEVRPGDTLAVVRSDDQVVVYRATATQEVGKADFPVRKVFTSSGAPALRLVTCGGRYDHDRGSYDDNLIVYGEHAGTYRAVDLRKVVTRA</sequence>
<dbReference type="InterPro" id="IPR042001">
    <property type="entry name" value="Sortase_F"/>
</dbReference>
<keyword evidence="4" id="KW-1185">Reference proteome</keyword>
<dbReference type="GO" id="GO:0016787">
    <property type="term" value="F:hydrolase activity"/>
    <property type="evidence" value="ECO:0007669"/>
    <property type="project" value="UniProtKB-KW"/>
</dbReference>
<protein>
    <submittedName>
        <fullName evidence="3">LPXTG-site transpeptidase (Sortase) family protein</fullName>
    </submittedName>
</protein>
<dbReference type="Pfam" id="PF04203">
    <property type="entry name" value="Sortase"/>
    <property type="match status" value="1"/>
</dbReference>
<organism evidence="3 4">
    <name type="scientific">Nonomuraea soli</name>
    <dbReference type="NCBI Taxonomy" id="1032476"/>
    <lineage>
        <taxon>Bacteria</taxon>
        <taxon>Bacillati</taxon>
        <taxon>Actinomycetota</taxon>
        <taxon>Actinomycetes</taxon>
        <taxon>Streptosporangiales</taxon>
        <taxon>Streptosporangiaceae</taxon>
        <taxon>Nonomuraea</taxon>
    </lineage>
</organism>
<accession>A0A7W0HUU4</accession>
<dbReference type="Proteomes" id="UP000530928">
    <property type="component" value="Unassembled WGS sequence"/>
</dbReference>
<dbReference type="EMBL" id="JACDUR010000009">
    <property type="protein sequence ID" value="MBA2896543.1"/>
    <property type="molecule type" value="Genomic_DNA"/>
</dbReference>
<feature type="signal peptide" evidence="2">
    <location>
        <begin position="1"/>
        <end position="32"/>
    </location>
</feature>
<evidence type="ECO:0000313" key="3">
    <source>
        <dbReference type="EMBL" id="MBA2896543.1"/>
    </source>
</evidence>
<dbReference type="RefSeq" id="WP_181615276.1">
    <property type="nucleotide sequence ID" value="NZ_BAABAM010000004.1"/>
</dbReference>
<name>A0A7W0HUU4_9ACTN</name>
<comment type="caution">
    <text evidence="3">The sequence shown here is derived from an EMBL/GenBank/DDBJ whole genome shotgun (WGS) entry which is preliminary data.</text>
</comment>
<keyword evidence="2" id="KW-0732">Signal</keyword>